<evidence type="ECO:0000256" key="1">
    <source>
        <dbReference type="ARBA" id="ARBA00004141"/>
    </source>
</evidence>
<comment type="caution">
    <text evidence="8">The sequence shown here is derived from an EMBL/GenBank/DDBJ whole genome shotgun (WGS) entry which is preliminary data.</text>
</comment>
<dbReference type="EMBL" id="JAFREP010000027">
    <property type="protein sequence ID" value="MBO1321786.1"/>
    <property type="molecule type" value="Genomic_DNA"/>
</dbReference>
<feature type="transmembrane region" description="Helical" evidence="6">
    <location>
        <begin position="258"/>
        <end position="276"/>
    </location>
</feature>
<evidence type="ECO:0000256" key="3">
    <source>
        <dbReference type="ARBA" id="ARBA00022989"/>
    </source>
</evidence>
<evidence type="ECO:0000256" key="2">
    <source>
        <dbReference type="ARBA" id="ARBA00022692"/>
    </source>
</evidence>
<dbReference type="GO" id="GO:0006508">
    <property type="term" value="P:proteolysis"/>
    <property type="evidence" value="ECO:0007669"/>
    <property type="project" value="UniProtKB-KW"/>
</dbReference>
<dbReference type="RefSeq" id="WP_207861758.1">
    <property type="nucleotide sequence ID" value="NZ_JAFREP010000027.1"/>
</dbReference>
<keyword evidence="4 6" id="KW-0472">Membrane</keyword>
<organism evidence="8 9">
    <name type="scientific">Acanthopleuribacter pedis</name>
    <dbReference type="NCBI Taxonomy" id="442870"/>
    <lineage>
        <taxon>Bacteria</taxon>
        <taxon>Pseudomonadati</taxon>
        <taxon>Acidobacteriota</taxon>
        <taxon>Holophagae</taxon>
        <taxon>Acanthopleuribacterales</taxon>
        <taxon>Acanthopleuribacteraceae</taxon>
        <taxon>Acanthopleuribacter</taxon>
    </lineage>
</organism>
<dbReference type="PANTHER" id="PTHR43066:SF11">
    <property type="entry name" value="PEPTIDASE S54 RHOMBOID DOMAIN-CONTAINING PROTEIN"/>
    <property type="match status" value="1"/>
</dbReference>
<name>A0A8J7U7V1_9BACT</name>
<dbReference type="GO" id="GO:0004252">
    <property type="term" value="F:serine-type endopeptidase activity"/>
    <property type="evidence" value="ECO:0007669"/>
    <property type="project" value="InterPro"/>
</dbReference>
<keyword evidence="8" id="KW-0378">Hydrolase</keyword>
<feature type="transmembrane region" description="Helical" evidence="6">
    <location>
        <begin position="283"/>
        <end position="302"/>
    </location>
</feature>
<gene>
    <name evidence="8" type="ORF">J3U88_25125</name>
</gene>
<accession>A0A8J7U7V1</accession>
<keyword evidence="3 6" id="KW-1133">Transmembrane helix</keyword>
<feature type="transmembrane region" description="Helical" evidence="6">
    <location>
        <begin position="154"/>
        <end position="179"/>
    </location>
</feature>
<evidence type="ECO:0000313" key="9">
    <source>
        <dbReference type="Proteomes" id="UP000664417"/>
    </source>
</evidence>
<sequence length="729" mass="81188">MIPVGIDQSILRRVPIVSFSLMVVWVVLQFLSNLGGSQEALHADYLDLVDTYREHRYIQISPYHEAVLEDRLFFETVHYYDVQDYLDSLSPEARKKVEAKVSYYGGATLPEIAIPEVSRQQVETASRKFAVRVDQFLRHYPAFRYGIGQRGFSAFGLLTYVFIHTNILVLIGHLVMFYFTGPLVEDRFGRPFYGAFLATAAVFTGVMLLGLHRNPYHTVVGAGGVVAAVTGAFLFKFYDVRFTFFYATRFGSGTFKVPAYLFITVLAFFFGWMAYFDRGYGSGAVWLYVWGFAFGFAIAALLKITGWDVRIDPKGLDLDLPENNPVNAVRQADADGKGDALDILARGIKDYPEMEDLRRRYWTRARETKDPVHLAAAAPWMFEHSLQHEDIGTALIVYRTCRDLVPHLRFPFDLCCYLAGTLMEIGDYDAAAEVLDQQKAILFEYSPQQRLQLALLAADWSHARALAIAEPLENNGDLDGESRETLATSLAFWRDAPDTVYAPDPNVRKPLDLSEYQQPMVFDRDTWAEELDPAQDHWQNKAHAVALVPEVDPGRPPSASGDHPAVPTQPTGPVPKVAPSPQAVPAGAPARPQPTLFRAAVQGLNKEGILLLIPGQQVRTFPFQRINGLTLALVAGHGLVLDLVFGDLEDTSAVARVIRLEPDDAAAKRLFPDVRDARTALVMLARTLHEASNAHLILGEASLKGPDLARFPSLQALEQRCYPGRVLSG</sequence>
<dbReference type="Pfam" id="PF01694">
    <property type="entry name" value="Rhomboid"/>
    <property type="match status" value="1"/>
</dbReference>
<feature type="transmembrane region" description="Helical" evidence="6">
    <location>
        <begin position="218"/>
        <end position="238"/>
    </location>
</feature>
<dbReference type="Proteomes" id="UP000664417">
    <property type="component" value="Unassembled WGS sequence"/>
</dbReference>
<evidence type="ECO:0000256" key="5">
    <source>
        <dbReference type="SAM" id="MobiDB-lite"/>
    </source>
</evidence>
<dbReference type="PANTHER" id="PTHR43066">
    <property type="entry name" value="RHOMBOID-RELATED PROTEIN"/>
    <property type="match status" value="1"/>
</dbReference>
<feature type="transmembrane region" description="Helical" evidence="6">
    <location>
        <begin position="12"/>
        <end position="31"/>
    </location>
</feature>
<evidence type="ECO:0000256" key="4">
    <source>
        <dbReference type="ARBA" id="ARBA00023136"/>
    </source>
</evidence>
<keyword evidence="9" id="KW-1185">Reference proteome</keyword>
<reference evidence="8" key="1">
    <citation type="submission" date="2021-03" db="EMBL/GenBank/DDBJ databases">
        <authorList>
            <person name="Wang G."/>
        </authorList>
    </citation>
    <scope>NUCLEOTIDE SEQUENCE</scope>
    <source>
        <strain evidence="8">KCTC 12899</strain>
    </source>
</reference>
<dbReference type="Gene3D" id="1.20.1540.10">
    <property type="entry name" value="Rhomboid-like"/>
    <property type="match status" value="1"/>
</dbReference>
<evidence type="ECO:0000313" key="8">
    <source>
        <dbReference type="EMBL" id="MBO1321786.1"/>
    </source>
</evidence>
<protein>
    <submittedName>
        <fullName evidence="8">Rhomboid family intramembrane serine protease</fullName>
    </submittedName>
</protein>
<dbReference type="GO" id="GO:0016020">
    <property type="term" value="C:membrane"/>
    <property type="evidence" value="ECO:0007669"/>
    <property type="project" value="UniProtKB-SubCell"/>
</dbReference>
<dbReference type="InterPro" id="IPR035952">
    <property type="entry name" value="Rhomboid-like_sf"/>
</dbReference>
<proteinExistence type="predicted"/>
<feature type="transmembrane region" description="Helical" evidence="6">
    <location>
        <begin position="191"/>
        <end position="211"/>
    </location>
</feature>
<comment type="subcellular location">
    <subcellularLocation>
        <location evidence="1">Membrane</location>
        <topology evidence="1">Multi-pass membrane protein</topology>
    </subcellularLocation>
</comment>
<evidence type="ECO:0000256" key="6">
    <source>
        <dbReference type="SAM" id="Phobius"/>
    </source>
</evidence>
<dbReference type="AlphaFoldDB" id="A0A8J7U7V1"/>
<dbReference type="SUPFAM" id="SSF144091">
    <property type="entry name" value="Rhomboid-like"/>
    <property type="match status" value="1"/>
</dbReference>
<keyword evidence="2 6" id="KW-0812">Transmembrane</keyword>
<feature type="region of interest" description="Disordered" evidence="5">
    <location>
        <begin position="551"/>
        <end position="590"/>
    </location>
</feature>
<feature type="domain" description="Peptidase S54 rhomboid" evidence="7">
    <location>
        <begin position="155"/>
        <end position="302"/>
    </location>
</feature>
<evidence type="ECO:0000259" key="7">
    <source>
        <dbReference type="Pfam" id="PF01694"/>
    </source>
</evidence>
<dbReference type="InterPro" id="IPR022764">
    <property type="entry name" value="Peptidase_S54_rhomboid_dom"/>
</dbReference>
<keyword evidence="8" id="KW-0645">Protease</keyword>